<dbReference type="Proteomes" id="UP000663671">
    <property type="component" value="Chromosome 2"/>
</dbReference>
<proteinExistence type="predicted"/>
<sequence>MTILDDDDRNNVDESQLVKSLSKQAARNLNRLTKAGGNAVAINGSVPAINDALTQAHGVATLTGDPVVIVPQSLDDASWRIGGCAAPHLSLIEAASTPDSICIAVESLFEAVQDNWRNSEAMERENAYSILAVLLREKLGLSSHIQNAISKPTALFSTPEHHNGLAMEILLLILKFVGYDFQDPKKSIITNPLAYRVLLVDLDIWRLADLPLLEIYYSQFVTFCSESNNHQFNTKRLSRMRLVKKLLDGIKGENFTAESIKLFIPSLSSLVTSCMSAEIFRSLALFITYSIHGVSQKHKGARFDARAKQPRFAHFLNLDKPYLSKTQVGIEVLKAYTNIVCKENGTTNIVKFARTVTNKVRPSLTEFMRKLLFFCSLLTAIFIV</sequence>
<evidence type="ECO:0000256" key="1">
    <source>
        <dbReference type="ARBA" id="ARBA00022574"/>
    </source>
</evidence>
<reference evidence="2" key="1">
    <citation type="submission" date="2021-01" db="EMBL/GenBank/DDBJ databases">
        <title>Chromosome-level genome assembly of a human fungal pathogen reveals clustering of transcriptionally co-regulated genes.</title>
        <authorList>
            <person name="Voorhies M."/>
            <person name="Cohen S."/>
            <person name="Shea T.P."/>
            <person name="Petrus S."/>
            <person name="Munoz J.F."/>
            <person name="Poplawski S."/>
            <person name="Goldman W.E."/>
            <person name="Michael T."/>
            <person name="Cuomo C.A."/>
            <person name="Sil A."/>
            <person name="Beyhan S."/>
        </authorList>
    </citation>
    <scope>NUCLEOTIDE SEQUENCE</scope>
    <source>
        <strain evidence="2">WU24</strain>
    </source>
</reference>
<dbReference type="AlphaFoldDB" id="A0A8A1M1Q2"/>
<name>A0A8A1M1Q2_AJECA</name>
<gene>
    <name evidence="2" type="ORF">I7I51_07786</name>
</gene>
<protein>
    <submittedName>
        <fullName evidence="2">Uncharacterized protein</fullName>
    </submittedName>
</protein>
<dbReference type="EMBL" id="CP069109">
    <property type="protein sequence ID" value="QSS58362.1"/>
    <property type="molecule type" value="Genomic_DNA"/>
</dbReference>
<evidence type="ECO:0000313" key="2">
    <source>
        <dbReference type="EMBL" id="QSS58362.1"/>
    </source>
</evidence>
<dbReference type="PANTHER" id="PTHR46108">
    <property type="entry name" value="BLUE CHEESE"/>
    <property type="match status" value="1"/>
</dbReference>
<dbReference type="OrthoDB" id="26681at2759"/>
<organism evidence="2 3">
    <name type="scientific">Ajellomyces capsulatus</name>
    <name type="common">Darling's disease fungus</name>
    <name type="synonym">Histoplasma capsulatum</name>
    <dbReference type="NCBI Taxonomy" id="5037"/>
    <lineage>
        <taxon>Eukaryota</taxon>
        <taxon>Fungi</taxon>
        <taxon>Dikarya</taxon>
        <taxon>Ascomycota</taxon>
        <taxon>Pezizomycotina</taxon>
        <taxon>Eurotiomycetes</taxon>
        <taxon>Eurotiomycetidae</taxon>
        <taxon>Onygenales</taxon>
        <taxon>Ajellomycetaceae</taxon>
        <taxon>Histoplasma</taxon>
    </lineage>
</organism>
<dbReference type="InterPro" id="IPR051944">
    <property type="entry name" value="BEACH_domain_protein"/>
</dbReference>
<accession>A0A8A1M1Q2</accession>
<dbReference type="PANTHER" id="PTHR46108:SF4">
    <property type="entry name" value="BLUE CHEESE"/>
    <property type="match status" value="1"/>
</dbReference>
<evidence type="ECO:0000313" key="3">
    <source>
        <dbReference type="Proteomes" id="UP000663671"/>
    </source>
</evidence>
<keyword evidence="1" id="KW-0853">WD repeat</keyword>
<dbReference type="VEuPathDB" id="FungiDB:I7I51_07786"/>